<dbReference type="Gene3D" id="1.20.120.520">
    <property type="entry name" value="nmb1532 protein domain like"/>
    <property type="match status" value="1"/>
</dbReference>
<keyword evidence="3" id="KW-1185">Reference proteome</keyword>
<sequence>MQLNFYTSKHAVIEQLLNAIEGTVSPGISEKNAGIVFTVLTKLASAVRSHLASEDTYLYPDLLKSAVPATRKTAETYRDQMTAITQRFEDFIRDFNSTKAILTQKDAFVQEFKAVDSALRTRMAKEEKELYKLI</sequence>
<organism evidence="2 3">
    <name type="scientific">Treponema maltophilum ATCC 51939</name>
    <dbReference type="NCBI Taxonomy" id="1125699"/>
    <lineage>
        <taxon>Bacteria</taxon>
        <taxon>Pseudomonadati</taxon>
        <taxon>Spirochaetota</taxon>
        <taxon>Spirochaetia</taxon>
        <taxon>Spirochaetales</taxon>
        <taxon>Treponemataceae</taxon>
        <taxon>Treponema</taxon>
    </lineage>
</organism>
<dbReference type="OrthoDB" id="360658at2"/>
<dbReference type="InterPro" id="IPR012312">
    <property type="entry name" value="Hemerythrin-like"/>
</dbReference>
<dbReference type="EMBL" id="ATFF01000006">
    <property type="protein sequence ID" value="EPF31272.1"/>
    <property type="molecule type" value="Genomic_DNA"/>
</dbReference>
<dbReference type="AlphaFoldDB" id="S3KGA1"/>
<evidence type="ECO:0000313" key="2">
    <source>
        <dbReference type="EMBL" id="EPF31272.1"/>
    </source>
</evidence>
<dbReference type="PATRIC" id="fig|1125699.3.peg.1630"/>
<protein>
    <recommendedName>
        <fullName evidence="1">Hemerythrin-like domain-containing protein</fullName>
    </recommendedName>
</protein>
<dbReference type="eggNOG" id="COG2846">
    <property type="taxonomic scope" value="Bacteria"/>
</dbReference>
<proteinExistence type="predicted"/>
<evidence type="ECO:0000313" key="3">
    <source>
        <dbReference type="Proteomes" id="UP000014541"/>
    </source>
</evidence>
<dbReference type="HOGENOM" id="CLU_149394_0_0_12"/>
<name>S3KGA1_TREMA</name>
<evidence type="ECO:0000259" key="1">
    <source>
        <dbReference type="Pfam" id="PF01814"/>
    </source>
</evidence>
<dbReference type="Pfam" id="PF01814">
    <property type="entry name" value="Hemerythrin"/>
    <property type="match status" value="1"/>
</dbReference>
<accession>S3KGA1</accession>
<gene>
    <name evidence="2" type="ORF">HMPREF9194_01617</name>
</gene>
<reference evidence="2 3" key="1">
    <citation type="submission" date="2013-04" db="EMBL/GenBank/DDBJ databases">
        <title>The Genome Sequence of Treponema maltophilum ATCC 51939.</title>
        <authorList>
            <consortium name="The Broad Institute Genomics Platform"/>
            <person name="Earl A."/>
            <person name="Ward D."/>
            <person name="Feldgarden M."/>
            <person name="Gevers D."/>
            <person name="Leonetti C."/>
            <person name="Blanton J.M."/>
            <person name="Dewhirst F.E."/>
            <person name="Izard J."/>
            <person name="Walker B."/>
            <person name="Young S."/>
            <person name="Zeng Q."/>
            <person name="Gargeya S."/>
            <person name="Fitzgerald M."/>
            <person name="Haas B."/>
            <person name="Abouelleil A."/>
            <person name="Allen A.W."/>
            <person name="Alvarado L."/>
            <person name="Arachchi H.M."/>
            <person name="Berlin A.M."/>
            <person name="Chapman S.B."/>
            <person name="Gainer-Dewar J."/>
            <person name="Goldberg J."/>
            <person name="Griggs A."/>
            <person name="Gujja S."/>
            <person name="Hansen M."/>
            <person name="Howarth C."/>
            <person name="Imamovic A."/>
            <person name="Ireland A."/>
            <person name="Larimer J."/>
            <person name="McCowan C."/>
            <person name="Murphy C."/>
            <person name="Pearson M."/>
            <person name="Poon T.W."/>
            <person name="Priest M."/>
            <person name="Roberts A."/>
            <person name="Saif S."/>
            <person name="Shea T."/>
            <person name="Sisk P."/>
            <person name="Sykes S."/>
            <person name="Wortman J."/>
            <person name="Nusbaum C."/>
            <person name="Birren B."/>
        </authorList>
    </citation>
    <scope>NUCLEOTIDE SEQUENCE [LARGE SCALE GENOMIC DNA]</scope>
    <source>
        <strain evidence="2 3">ATCC 51939</strain>
    </source>
</reference>
<comment type="caution">
    <text evidence="2">The sequence shown here is derived from an EMBL/GenBank/DDBJ whole genome shotgun (WGS) entry which is preliminary data.</text>
</comment>
<dbReference type="STRING" id="1125699.HMPREF9194_01617"/>
<dbReference type="RefSeq" id="WP_016525883.1">
    <property type="nucleotide sequence ID" value="NZ_KE332518.1"/>
</dbReference>
<dbReference type="Proteomes" id="UP000014541">
    <property type="component" value="Unassembled WGS sequence"/>
</dbReference>
<feature type="domain" description="Hemerythrin-like" evidence="1">
    <location>
        <begin position="7"/>
        <end position="133"/>
    </location>
</feature>